<comment type="caution">
    <text evidence="1">The sequence shown here is derived from an EMBL/GenBank/DDBJ whole genome shotgun (WGS) entry which is preliminary data.</text>
</comment>
<name>A0A0F9AMT4_9ZZZZ</name>
<proteinExistence type="predicted"/>
<reference evidence="1" key="1">
    <citation type="journal article" date="2015" name="Nature">
        <title>Complex archaea that bridge the gap between prokaryotes and eukaryotes.</title>
        <authorList>
            <person name="Spang A."/>
            <person name="Saw J.H."/>
            <person name="Jorgensen S.L."/>
            <person name="Zaremba-Niedzwiedzka K."/>
            <person name="Martijn J."/>
            <person name="Lind A.E."/>
            <person name="van Eijk R."/>
            <person name="Schleper C."/>
            <person name="Guy L."/>
            <person name="Ettema T.J."/>
        </authorList>
    </citation>
    <scope>NUCLEOTIDE SEQUENCE</scope>
</reference>
<dbReference type="EMBL" id="LAZR01041866">
    <property type="protein sequence ID" value="KKL10919.1"/>
    <property type="molecule type" value="Genomic_DNA"/>
</dbReference>
<accession>A0A0F9AMT4</accession>
<gene>
    <name evidence="1" type="ORF">LCGC14_2551000</name>
</gene>
<protein>
    <submittedName>
        <fullName evidence="1">Uncharacterized protein</fullName>
    </submittedName>
</protein>
<evidence type="ECO:0000313" key="1">
    <source>
        <dbReference type="EMBL" id="KKL10919.1"/>
    </source>
</evidence>
<organism evidence="1">
    <name type="scientific">marine sediment metagenome</name>
    <dbReference type="NCBI Taxonomy" id="412755"/>
    <lineage>
        <taxon>unclassified sequences</taxon>
        <taxon>metagenomes</taxon>
        <taxon>ecological metagenomes</taxon>
    </lineage>
</organism>
<dbReference type="AlphaFoldDB" id="A0A0F9AMT4"/>
<sequence length="71" mass="7701">MVSDSIGRIIQDFSPIAQLNTFGYSFVKLPDVSVSLALGRPVGGFTKHLASGHSSSMLKTLLSWVLFLYPT</sequence>